<keyword evidence="1" id="KW-0175">Coiled coil</keyword>
<evidence type="ECO:0000256" key="1">
    <source>
        <dbReference type="SAM" id="Coils"/>
    </source>
</evidence>
<keyword evidence="3" id="KW-1185">Reference proteome</keyword>
<organism evidence="3 4">
    <name type="scientific">Xenopus laevis</name>
    <name type="common">African clawed frog</name>
    <dbReference type="NCBI Taxonomy" id="8355"/>
    <lineage>
        <taxon>Eukaryota</taxon>
        <taxon>Metazoa</taxon>
        <taxon>Chordata</taxon>
        <taxon>Craniata</taxon>
        <taxon>Vertebrata</taxon>
        <taxon>Euteleostomi</taxon>
        <taxon>Amphibia</taxon>
        <taxon>Batrachia</taxon>
        <taxon>Anura</taxon>
        <taxon>Pipoidea</taxon>
        <taxon>Pipidae</taxon>
        <taxon>Xenopodinae</taxon>
        <taxon>Xenopus</taxon>
        <taxon>Xenopus</taxon>
    </lineage>
</organism>
<sequence>MMSAENHTELIASTFSYSEAEAQRILAGIEVDNAVNLNTVSNPDLKRLLLNVQKKEVNIITHINSLAQYIKAKRIPRGLRCDLRPNLCPDDPVLIQRWEEICNKCSLDLMLLTIDRLQVKVQPIREEIERLKVEVRQSESEEAAQKTFNEQAEALIKLRAAITERKAAKFERDTQDYLQRRVYTWREERNRQRWGRRNPNIGLQAPEGEVYLTESRYRHPRGYPKRAQGGYRRSYPQQYPPQRYPSQQYSSDYSEQTSSEELLDSSADRGAAQCVSFPFLGQSQAGQDVGPARENSTRGKGHRKNPRAPLQREDYPRRTQSYKRY</sequence>
<evidence type="ECO:0000313" key="4">
    <source>
        <dbReference type="RefSeq" id="XP_041420667.1"/>
    </source>
</evidence>
<feature type="region of interest" description="Disordered" evidence="2">
    <location>
        <begin position="215"/>
        <end position="325"/>
    </location>
</feature>
<dbReference type="AlphaFoldDB" id="A0A8J1KTL9"/>
<evidence type="ECO:0000313" key="3">
    <source>
        <dbReference type="Proteomes" id="UP000186698"/>
    </source>
</evidence>
<proteinExistence type="predicted"/>
<evidence type="ECO:0000256" key="2">
    <source>
        <dbReference type="SAM" id="MobiDB-lite"/>
    </source>
</evidence>
<dbReference type="RefSeq" id="XP_041420667.1">
    <property type="nucleotide sequence ID" value="XM_041564733.1"/>
</dbReference>
<feature type="coiled-coil region" evidence="1">
    <location>
        <begin position="114"/>
        <end position="141"/>
    </location>
</feature>
<gene>
    <name evidence="4" type="primary">LOC121394259</name>
</gene>
<dbReference type="GeneID" id="121394259"/>
<dbReference type="Proteomes" id="UP000186698">
    <property type="component" value="Chromosome 5S"/>
</dbReference>
<reference evidence="4" key="1">
    <citation type="submission" date="2025-08" db="UniProtKB">
        <authorList>
            <consortium name="RefSeq"/>
        </authorList>
    </citation>
    <scope>IDENTIFICATION</scope>
    <source>
        <strain evidence="4">J_2021</strain>
        <tissue evidence="4">Erythrocytes</tissue>
    </source>
</reference>
<dbReference type="KEGG" id="xla:121394259"/>
<name>A0A8J1KTL9_XENLA</name>
<accession>A0A8J1KTL9</accession>
<protein>
    <submittedName>
        <fullName evidence="4">Uncharacterized protein LOC121394259</fullName>
    </submittedName>
</protein>
<feature type="compositionally biased region" description="Low complexity" evidence="2">
    <location>
        <begin position="244"/>
        <end position="260"/>
    </location>
</feature>